<feature type="site" description="Important for catalytic activity, responsible for pKa modulation of the active site Glu and correct orientation of both the proton donor and substrate" evidence="5">
    <location>
        <position position="147"/>
    </location>
</feature>
<evidence type="ECO:0000256" key="4">
    <source>
        <dbReference type="PIRSR" id="PIRSR606710-1"/>
    </source>
</evidence>
<dbReference type="InterPro" id="IPR006710">
    <property type="entry name" value="Glyco_hydro_43"/>
</dbReference>
<dbReference type="SUPFAM" id="SSF75005">
    <property type="entry name" value="Arabinanase/levansucrase/invertase"/>
    <property type="match status" value="1"/>
</dbReference>
<dbReference type="InterPro" id="IPR023296">
    <property type="entry name" value="Glyco_hydro_beta-prop_sf"/>
</dbReference>
<gene>
    <name evidence="8" type="ORF">COCHEDRAFT_1221401</name>
</gene>
<reference evidence="8 9" key="1">
    <citation type="journal article" date="2012" name="PLoS Pathog.">
        <title>Diverse lifestyles and strategies of plant pathogenesis encoded in the genomes of eighteen Dothideomycetes fungi.</title>
        <authorList>
            <person name="Ohm R.A."/>
            <person name="Feau N."/>
            <person name="Henrissat B."/>
            <person name="Schoch C.L."/>
            <person name="Horwitz B.A."/>
            <person name="Barry K.W."/>
            <person name="Condon B.J."/>
            <person name="Copeland A.C."/>
            <person name="Dhillon B."/>
            <person name="Glaser F."/>
            <person name="Hesse C.N."/>
            <person name="Kosti I."/>
            <person name="LaButti K."/>
            <person name="Lindquist E.A."/>
            <person name="Lucas S."/>
            <person name="Salamov A.A."/>
            <person name="Bradshaw R.E."/>
            <person name="Ciuffetti L."/>
            <person name="Hamelin R.C."/>
            <person name="Kema G.H.J."/>
            <person name="Lawrence C."/>
            <person name="Scott J.A."/>
            <person name="Spatafora J.W."/>
            <person name="Turgeon B.G."/>
            <person name="de Wit P.J.G.M."/>
            <person name="Zhong S."/>
            <person name="Goodwin S.B."/>
            <person name="Grigoriev I.V."/>
        </authorList>
    </citation>
    <scope>NUCLEOTIDE SEQUENCE [LARGE SCALE GENOMIC DNA]</scope>
    <source>
        <strain evidence="9">C5 / ATCC 48332 / race O</strain>
    </source>
</reference>
<dbReference type="GO" id="GO:0005975">
    <property type="term" value="P:carbohydrate metabolic process"/>
    <property type="evidence" value="ECO:0007669"/>
    <property type="project" value="InterPro"/>
</dbReference>
<dbReference type="Pfam" id="PF17851">
    <property type="entry name" value="GH43_C2"/>
    <property type="match status" value="1"/>
</dbReference>
<keyword evidence="9" id="KW-1185">Reference proteome</keyword>
<evidence type="ECO:0000256" key="6">
    <source>
        <dbReference type="RuleBase" id="RU361187"/>
    </source>
</evidence>
<proteinExistence type="inferred from homology"/>
<sequence length="525" mass="58487">MSPDSPINPIIPGFAPDPSLILVDDTYFLVNSTFHLFPGLPIYTSRDLVHWHQIGNAINRPSQLSFSKASTLIHDIGNNDHLYATGGLYAPTLRHHNGTFYIVCTNVVNHSPDSAQESETKNFIISTTDIYASAWSDPVYFDFHGIDPSLFFDPHTGKAYLCGSKSPGPSTKITLFEIDVTTGEKLTEEKYLWHGTGGIYPEGPHIYFHNGFYYLMIAEGGTHEGHAVTMARSNNLLDGPWDPSPLNPILTAANTDEYVQCTGHCEAFAAKDGQWWGVCLGIRMREKQFYGLGRETFLTRGSWSADGWLKFERATMQLSIPSVSVGAEKKKLSAVPGVDYVYIHDPVLRDYDFDPTGRNVVVRASPHDLTAPHASPSFLGKRQRWIEGKSRATLVVSSSVHEDARVTAGLAVFKDEHRFFSVSYSPTQSPPKLVLHILNTAKKIDQNHTFDLPIRPESLEFIVEYTEMQYEISYRLDAVGESNKVASVDAKDLSGKDFVGPIFGVFAIGHQKTEVKFEWFEVDSA</sequence>
<protein>
    <submittedName>
        <fullName evidence="8">Glycoside hydrolase family 43 protein</fullName>
    </submittedName>
</protein>
<dbReference type="OrthoDB" id="408373at2759"/>
<evidence type="ECO:0000256" key="5">
    <source>
        <dbReference type="PIRSR" id="PIRSR606710-2"/>
    </source>
</evidence>
<keyword evidence="2 6" id="KW-0378">Hydrolase</keyword>
<dbReference type="AlphaFoldDB" id="M2UAQ1"/>
<keyword evidence="3 6" id="KW-0326">Glycosidase</keyword>
<dbReference type="PANTHER" id="PTHR42812">
    <property type="entry name" value="BETA-XYLOSIDASE"/>
    <property type="match status" value="1"/>
</dbReference>
<dbReference type="EMBL" id="KB445570">
    <property type="protein sequence ID" value="EMD95654.1"/>
    <property type="molecule type" value="Genomic_DNA"/>
</dbReference>
<evidence type="ECO:0000256" key="2">
    <source>
        <dbReference type="ARBA" id="ARBA00022801"/>
    </source>
</evidence>
<comment type="similarity">
    <text evidence="1 6">Belongs to the glycosyl hydrolase 43 family.</text>
</comment>
<organism evidence="8 9">
    <name type="scientific">Cochliobolus heterostrophus (strain C5 / ATCC 48332 / race O)</name>
    <name type="common">Southern corn leaf blight fungus</name>
    <name type="synonym">Bipolaris maydis</name>
    <dbReference type="NCBI Taxonomy" id="701091"/>
    <lineage>
        <taxon>Eukaryota</taxon>
        <taxon>Fungi</taxon>
        <taxon>Dikarya</taxon>
        <taxon>Ascomycota</taxon>
        <taxon>Pezizomycotina</taxon>
        <taxon>Dothideomycetes</taxon>
        <taxon>Pleosporomycetidae</taxon>
        <taxon>Pleosporales</taxon>
        <taxon>Pleosporineae</taxon>
        <taxon>Pleosporaceae</taxon>
        <taxon>Bipolaris</taxon>
    </lineage>
</organism>
<evidence type="ECO:0000313" key="9">
    <source>
        <dbReference type="Proteomes" id="UP000016936"/>
    </source>
</evidence>
<feature type="active site" description="Proton acceptor" evidence="4">
    <location>
        <position position="17"/>
    </location>
</feature>
<name>M2UAQ1_COCH5</name>
<dbReference type="InterPro" id="IPR041542">
    <property type="entry name" value="GH43_C2"/>
</dbReference>
<dbReference type="SUPFAM" id="SSF49899">
    <property type="entry name" value="Concanavalin A-like lectins/glucanases"/>
    <property type="match status" value="1"/>
</dbReference>
<evidence type="ECO:0000313" key="8">
    <source>
        <dbReference type="EMBL" id="EMD95654.1"/>
    </source>
</evidence>
<dbReference type="Proteomes" id="UP000016936">
    <property type="component" value="Unassembled WGS sequence"/>
</dbReference>
<dbReference type="CDD" id="cd18617">
    <property type="entry name" value="GH43_XynB-like"/>
    <property type="match status" value="1"/>
</dbReference>
<feature type="domain" description="Beta-xylosidase C-terminal Concanavalin A-like" evidence="7">
    <location>
        <begin position="369"/>
        <end position="522"/>
    </location>
</feature>
<dbReference type="STRING" id="701091.M2UAQ1"/>
<dbReference type="OMA" id="GHQINIA"/>
<dbReference type="InterPro" id="IPR051795">
    <property type="entry name" value="Glycosyl_Hydrlase_43"/>
</dbReference>
<reference evidence="9" key="2">
    <citation type="journal article" date="2013" name="PLoS Genet.">
        <title>Comparative genome structure, secondary metabolite, and effector coding capacity across Cochliobolus pathogens.</title>
        <authorList>
            <person name="Condon B.J."/>
            <person name="Leng Y."/>
            <person name="Wu D."/>
            <person name="Bushley K.E."/>
            <person name="Ohm R.A."/>
            <person name="Otillar R."/>
            <person name="Martin J."/>
            <person name="Schackwitz W."/>
            <person name="Grimwood J."/>
            <person name="MohdZainudin N."/>
            <person name="Xue C."/>
            <person name="Wang R."/>
            <person name="Manning V.A."/>
            <person name="Dhillon B."/>
            <person name="Tu Z.J."/>
            <person name="Steffenson B.J."/>
            <person name="Salamov A."/>
            <person name="Sun H."/>
            <person name="Lowry S."/>
            <person name="LaButti K."/>
            <person name="Han J."/>
            <person name="Copeland A."/>
            <person name="Lindquist E."/>
            <person name="Barry K."/>
            <person name="Schmutz J."/>
            <person name="Baker S.E."/>
            <person name="Ciuffetti L.M."/>
            <person name="Grigoriev I.V."/>
            <person name="Zhong S."/>
            <person name="Turgeon B.G."/>
        </authorList>
    </citation>
    <scope>NUCLEOTIDE SEQUENCE [LARGE SCALE GENOMIC DNA]</scope>
    <source>
        <strain evidence="9">C5 / ATCC 48332 / race O</strain>
    </source>
</reference>
<dbReference type="GO" id="GO:0004553">
    <property type="term" value="F:hydrolase activity, hydrolyzing O-glycosyl compounds"/>
    <property type="evidence" value="ECO:0007669"/>
    <property type="project" value="InterPro"/>
</dbReference>
<accession>M2UAQ1</accession>
<dbReference type="PANTHER" id="PTHR42812:SF12">
    <property type="entry name" value="BETA-XYLOSIDASE-RELATED"/>
    <property type="match status" value="1"/>
</dbReference>
<dbReference type="Gene3D" id="2.60.120.200">
    <property type="match status" value="1"/>
</dbReference>
<dbReference type="Gene3D" id="2.115.10.20">
    <property type="entry name" value="Glycosyl hydrolase domain, family 43"/>
    <property type="match status" value="1"/>
</dbReference>
<dbReference type="Pfam" id="PF04616">
    <property type="entry name" value="Glyco_hydro_43"/>
    <property type="match status" value="1"/>
</dbReference>
<evidence type="ECO:0000256" key="1">
    <source>
        <dbReference type="ARBA" id="ARBA00009865"/>
    </source>
</evidence>
<evidence type="ECO:0000256" key="3">
    <source>
        <dbReference type="ARBA" id="ARBA00023295"/>
    </source>
</evidence>
<dbReference type="HOGENOM" id="CLU_016508_0_0_1"/>
<feature type="active site" description="Proton donor" evidence="4">
    <location>
        <position position="202"/>
    </location>
</feature>
<evidence type="ECO:0000259" key="7">
    <source>
        <dbReference type="Pfam" id="PF17851"/>
    </source>
</evidence>
<dbReference type="InterPro" id="IPR013320">
    <property type="entry name" value="ConA-like_dom_sf"/>
</dbReference>
<dbReference type="eggNOG" id="ENOG502SHCU">
    <property type="taxonomic scope" value="Eukaryota"/>
</dbReference>